<keyword evidence="4 5" id="KW-0472">Membrane</keyword>
<organism evidence="7 8">
    <name type="scientific">Niastella populi</name>
    <dbReference type="NCBI Taxonomy" id="550983"/>
    <lineage>
        <taxon>Bacteria</taxon>
        <taxon>Pseudomonadati</taxon>
        <taxon>Bacteroidota</taxon>
        <taxon>Chitinophagia</taxon>
        <taxon>Chitinophagales</taxon>
        <taxon>Chitinophagaceae</taxon>
        <taxon>Niastella</taxon>
    </lineage>
</organism>
<sequence length="333" mass="37093">MNFRFQHIEYLVALATIPLIVVLYFQLMYWKKNTVKKIGDAKLVQALIANYSPINFLLKFIFFALALAAVIVASANLQKPGARDNVQRKGVDVVIAMDVSKSMLAEDIKPNRLERARQLVYKLIDQLPNDRVGLVLFAGRAYLQMPLTTDHGAARMYIQQAGPEVVPTQGTIISEALRAGNSAFNSKERKFKSIVLITDGEDHDPQAVPLAQQLAEDGVMINSVGIGSAEGAPIMDPATNEYKKDENGNTVVSRLNETELQQLAGATKGIYVKLNDVDDAVNAITKQLSTIESTVLDDNAFRDYKSYFQWFLVIAFVFLMAEFFLPERKWKAA</sequence>
<dbReference type="SMART" id="SM00327">
    <property type="entry name" value="VWA"/>
    <property type="match status" value="1"/>
</dbReference>
<accession>A0A1V9GBE9</accession>
<name>A0A1V9GBE9_9BACT</name>
<dbReference type="PANTHER" id="PTHR22550">
    <property type="entry name" value="SPORE GERMINATION PROTEIN"/>
    <property type="match status" value="1"/>
</dbReference>
<gene>
    <name evidence="7" type="ORF">A4R26_10320</name>
</gene>
<evidence type="ECO:0000256" key="1">
    <source>
        <dbReference type="ARBA" id="ARBA00022475"/>
    </source>
</evidence>
<keyword evidence="3 5" id="KW-1133">Transmembrane helix</keyword>
<reference evidence="8" key="1">
    <citation type="submission" date="2016-04" db="EMBL/GenBank/DDBJ databases">
        <authorList>
            <person name="Chen L."/>
            <person name="Zhuang W."/>
            <person name="Wang G."/>
        </authorList>
    </citation>
    <scope>NUCLEOTIDE SEQUENCE [LARGE SCALE GENOMIC DNA]</scope>
    <source>
        <strain evidence="8">208</strain>
    </source>
</reference>
<evidence type="ECO:0000313" key="7">
    <source>
        <dbReference type="EMBL" id="OQP67887.1"/>
    </source>
</evidence>
<evidence type="ECO:0000256" key="3">
    <source>
        <dbReference type="ARBA" id="ARBA00022989"/>
    </source>
</evidence>
<evidence type="ECO:0000313" key="8">
    <source>
        <dbReference type="Proteomes" id="UP000192276"/>
    </source>
</evidence>
<feature type="transmembrane region" description="Helical" evidence="5">
    <location>
        <begin position="56"/>
        <end position="77"/>
    </location>
</feature>
<evidence type="ECO:0000259" key="6">
    <source>
        <dbReference type="PROSITE" id="PS50234"/>
    </source>
</evidence>
<evidence type="ECO:0000256" key="4">
    <source>
        <dbReference type="ARBA" id="ARBA00023136"/>
    </source>
</evidence>
<dbReference type="RefSeq" id="WP_081159655.1">
    <property type="nucleotide sequence ID" value="NZ_LWBP01000002.1"/>
</dbReference>
<feature type="transmembrane region" description="Helical" evidence="5">
    <location>
        <begin position="12"/>
        <end position="30"/>
    </location>
</feature>
<dbReference type="Proteomes" id="UP000192276">
    <property type="component" value="Unassembled WGS sequence"/>
</dbReference>
<dbReference type="SUPFAM" id="SSF53300">
    <property type="entry name" value="vWA-like"/>
    <property type="match status" value="1"/>
</dbReference>
<dbReference type="AlphaFoldDB" id="A0A1V9GBE9"/>
<dbReference type="OrthoDB" id="6206554at2"/>
<dbReference type="InterPro" id="IPR002035">
    <property type="entry name" value="VWF_A"/>
</dbReference>
<dbReference type="Pfam" id="PF13519">
    <property type="entry name" value="VWA_2"/>
    <property type="match status" value="1"/>
</dbReference>
<keyword evidence="2 5" id="KW-0812">Transmembrane</keyword>
<protein>
    <recommendedName>
        <fullName evidence="6">VWFA domain-containing protein</fullName>
    </recommendedName>
</protein>
<evidence type="ECO:0000256" key="2">
    <source>
        <dbReference type="ARBA" id="ARBA00022692"/>
    </source>
</evidence>
<dbReference type="InterPro" id="IPR050768">
    <property type="entry name" value="UPF0353/GerABKA_families"/>
</dbReference>
<proteinExistence type="predicted"/>
<dbReference type="Gene3D" id="3.40.50.410">
    <property type="entry name" value="von Willebrand factor, type A domain"/>
    <property type="match status" value="1"/>
</dbReference>
<evidence type="ECO:0000256" key="5">
    <source>
        <dbReference type="SAM" id="Phobius"/>
    </source>
</evidence>
<dbReference type="PANTHER" id="PTHR22550:SF5">
    <property type="entry name" value="LEUCINE ZIPPER PROTEIN 4"/>
    <property type="match status" value="1"/>
</dbReference>
<feature type="transmembrane region" description="Helical" evidence="5">
    <location>
        <begin position="307"/>
        <end position="325"/>
    </location>
</feature>
<feature type="domain" description="VWFA" evidence="6">
    <location>
        <begin position="92"/>
        <end position="288"/>
    </location>
</feature>
<dbReference type="PROSITE" id="PS50234">
    <property type="entry name" value="VWFA"/>
    <property type="match status" value="1"/>
</dbReference>
<keyword evidence="8" id="KW-1185">Reference proteome</keyword>
<dbReference type="STRING" id="550983.A4R26_10320"/>
<dbReference type="InterPro" id="IPR036465">
    <property type="entry name" value="vWFA_dom_sf"/>
</dbReference>
<keyword evidence="1" id="KW-1003">Cell membrane</keyword>
<dbReference type="EMBL" id="LWBP01000002">
    <property type="protein sequence ID" value="OQP67887.1"/>
    <property type="molecule type" value="Genomic_DNA"/>
</dbReference>
<comment type="caution">
    <text evidence="7">The sequence shown here is derived from an EMBL/GenBank/DDBJ whole genome shotgun (WGS) entry which is preliminary data.</text>
</comment>